<keyword evidence="3" id="KW-0847">Vitamin C</keyword>
<dbReference type="Pfam" id="PF25238">
    <property type="entry name" value="OGFOD2-like"/>
    <property type="match status" value="1"/>
</dbReference>
<organism evidence="8 9">
    <name type="scientific">Naegleria fowleri</name>
    <name type="common">Brain eating amoeba</name>
    <dbReference type="NCBI Taxonomy" id="5763"/>
    <lineage>
        <taxon>Eukaryota</taxon>
        <taxon>Discoba</taxon>
        <taxon>Heterolobosea</taxon>
        <taxon>Tetramitia</taxon>
        <taxon>Eutetramitia</taxon>
        <taxon>Vahlkampfiidae</taxon>
        <taxon>Naegleria</taxon>
    </lineage>
</organism>
<dbReference type="EMBL" id="VFQX01000048">
    <property type="protein sequence ID" value="KAF0975076.1"/>
    <property type="molecule type" value="Genomic_DNA"/>
</dbReference>
<name>A0A6A5BJP8_NAEFO</name>
<dbReference type="InterPro" id="IPR006620">
    <property type="entry name" value="Pro_4_hyd_alph"/>
</dbReference>
<evidence type="ECO:0000256" key="6">
    <source>
        <dbReference type="ARBA" id="ARBA00023004"/>
    </source>
</evidence>
<sequence>METHHAIRDTLTFHNKDYQPLHVDLFEFDEKFLDPVFVKACKDAKQLHSYFELMQNAQDEERFNQIRKEYNQKKREILLTILTEEVPQVYSLVIFTDEFCNKLIEEKDHYEKTQNVKLRPNSMNNYGIVIDEIGMGKFFDVFVRDYFSPLAKIMNPAGFDLDDHHTFLVEYFIGGDSDLSVHVDDSELTLNVCLGKPGFEGGNLFFRGHRDHPNTYNQYFEYKHVAGRAVMHDGAMMHGALPLTKGERDNLIIWARSTEMRKQIEIAMTEMQEKGEHCCCDQDDDQEEHLCCSSENCTNEHEHKCEHHH</sequence>
<gene>
    <name evidence="8" type="ORF">FDP41_005829</name>
</gene>
<dbReference type="OrthoDB" id="1736837at2759"/>
<keyword evidence="5" id="KW-0560">Oxidoreductase</keyword>
<dbReference type="Gene3D" id="2.60.120.620">
    <property type="entry name" value="q2cbj1_9rhob like domain"/>
    <property type="match status" value="1"/>
</dbReference>
<keyword evidence="6" id="KW-0408">Iron</keyword>
<feature type="domain" description="Fe2OG dioxygenase" evidence="7">
    <location>
        <begin position="163"/>
        <end position="257"/>
    </location>
</feature>
<dbReference type="RefSeq" id="XP_044559789.1">
    <property type="nucleotide sequence ID" value="XM_044709396.1"/>
</dbReference>
<accession>A0A6A5BJP8</accession>
<keyword evidence="4" id="KW-0223">Dioxygenase</keyword>
<dbReference type="PANTHER" id="PTHR24014">
    <property type="entry name" value="2-OXOGLUTARATE AND IRON-DEPENDENT OXYGENASE DOMAIN-CONTAINING PROTEIN 2"/>
    <property type="match status" value="1"/>
</dbReference>
<dbReference type="VEuPathDB" id="AmoebaDB:NF0106140"/>
<comment type="cofactor">
    <cofactor evidence="1">
        <name>L-ascorbate</name>
        <dbReference type="ChEBI" id="CHEBI:38290"/>
    </cofactor>
</comment>
<evidence type="ECO:0000313" key="9">
    <source>
        <dbReference type="Proteomes" id="UP000444721"/>
    </source>
</evidence>
<protein>
    <recommendedName>
        <fullName evidence="7">Fe2OG dioxygenase domain-containing protein</fullName>
    </recommendedName>
</protein>
<dbReference type="PROSITE" id="PS51471">
    <property type="entry name" value="FE2OG_OXY"/>
    <property type="match status" value="1"/>
</dbReference>
<evidence type="ECO:0000256" key="1">
    <source>
        <dbReference type="ARBA" id="ARBA00001961"/>
    </source>
</evidence>
<keyword evidence="2" id="KW-0479">Metal-binding</keyword>
<dbReference type="GeneID" id="68113047"/>
<dbReference type="Proteomes" id="UP000444721">
    <property type="component" value="Unassembled WGS sequence"/>
</dbReference>
<dbReference type="VEuPathDB" id="AmoebaDB:NfTy_044860"/>
<dbReference type="SUPFAM" id="SSF51197">
    <property type="entry name" value="Clavaminate synthase-like"/>
    <property type="match status" value="1"/>
</dbReference>
<dbReference type="GO" id="GO:0005506">
    <property type="term" value="F:iron ion binding"/>
    <property type="evidence" value="ECO:0007669"/>
    <property type="project" value="InterPro"/>
</dbReference>
<dbReference type="SMART" id="SM00702">
    <property type="entry name" value="P4Hc"/>
    <property type="match status" value="1"/>
</dbReference>
<evidence type="ECO:0000256" key="3">
    <source>
        <dbReference type="ARBA" id="ARBA00022896"/>
    </source>
</evidence>
<dbReference type="AlphaFoldDB" id="A0A6A5BJP8"/>
<reference evidence="8 9" key="1">
    <citation type="journal article" date="2019" name="Sci. Rep.">
        <title>Nanopore sequencing improves the draft genome of the human pathogenic amoeba Naegleria fowleri.</title>
        <authorList>
            <person name="Liechti N."/>
            <person name="Schurch N."/>
            <person name="Bruggmann R."/>
            <person name="Wittwer M."/>
        </authorList>
    </citation>
    <scope>NUCLEOTIDE SEQUENCE [LARGE SCALE GENOMIC DNA]</scope>
    <source>
        <strain evidence="8 9">ATCC 30894</strain>
    </source>
</reference>
<proteinExistence type="predicted"/>
<dbReference type="GO" id="GO:0051213">
    <property type="term" value="F:dioxygenase activity"/>
    <property type="evidence" value="ECO:0007669"/>
    <property type="project" value="UniProtKB-KW"/>
</dbReference>
<dbReference type="PANTHER" id="PTHR24014:SF4">
    <property type="entry name" value="2-OXOGLUTARATE AND IRON-DEPENDENT OXYGENASE DOMAIN-CONTAINING PROTEIN 2"/>
    <property type="match status" value="1"/>
</dbReference>
<dbReference type="InterPro" id="IPR005123">
    <property type="entry name" value="Oxoglu/Fe-dep_dioxygenase_dom"/>
</dbReference>
<dbReference type="OMA" id="IMNPAGF"/>
<comment type="caution">
    <text evidence="8">The sequence shown here is derived from an EMBL/GenBank/DDBJ whole genome shotgun (WGS) entry which is preliminary data.</text>
</comment>
<dbReference type="VEuPathDB" id="AmoebaDB:FDP41_005829"/>
<evidence type="ECO:0000256" key="4">
    <source>
        <dbReference type="ARBA" id="ARBA00022964"/>
    </source>
</evidence>
<evidence type="ECO:0000259" key="7">
    <source>
        <dbReference type="PROSITE" id="PS51471"/>
    </source>
</evidence>
<dbReference type="GO" id="GO:0016705">
    <property type="term" value="F:oxidoreductase activity, acting on paired donors, with incorporation or reduction of molecular oxygen"/>
    <property type="evidence" value="ECO:0007669"/>
    <property type="project" value="InterPro"/>
</dbReference>
<evidence type="ECO:0000256" key="2">
    <source>
        <dbReference type="ARBA" id="ARBA00022723"/>
    </source>
</evidence>
<keyword evidence="9" id="KW-1185">Reference proteome</keyword>
<dbReference type="GO" id="GO:0031418">
    <property type="term" value="F:L-ascorbic acid binding"/>
    <property type="evidence" value="ECO:0007669"/>
    <property type="project" value="UniProtKB-KW"/>
</dbReference>
<evidence type="ECO:0000256" key="5">
    <source>
        <dbReference type="ARBA" id="ARBA00023002"/>
    </source>
</evidence>
<evidence type="ECO:0000313" key="8">
    <source>
        <dbReference type="EMBL" id="KAF0975076.1"/>
    </source>
</evidence>